<dbReference type="AlphaFoldDB" id="A0A1Z1W485"/>
<gene>
    <name evidence="1" type="ORF">SMD44_00608</name>
</gene>
<keyword evidence="2" id="KW-1185">Reference proteome</keyword>
<dbReference type="KEGG" id="salf:SMD44_00608"/>
<evidence type="ECO:0000313" key="2">
    <source>
        <dbReference type="Proteomes" id="UP000195880"/>
    </source>
</evidence>
<protein>
    <submittedName>
        <fullName evidence="1">Uncharacterized protein</fullName>
    </submittedName>
</protein>
<proteinExistence type="predicted"/>
<dbReference type="EMBL" id="CP021748">
    <property type="protein sequence ID" value="ARX81210.1"/>
    <property type="molecule type" value="Genomic_DNA"/>
</dbReference>
<accession>A0A1Z1W485</accession>
<sequence>MDHSLVDPRCGSLLDGMAAAASFGLFTPVRVTPLAALPVTL</sequence>
<dbReference type="Proteomes" id="UP000195880">
    <property type="component" value="Chromosome"/>
</dbReference>
<reference evidence="1 2" key="1">
    <citation type="submission" date="2017-05" db="EMBL/GenBank/DDBJ databases">
        <title>Streptomyces alboflavus Genome sequencing and assembly.</title>
        <authorList>
            <person name="Wang Y."/>
            <person name="Du B."/>
            <person name="Ding Y."/>
            <person name="Liu H."/>
            <person name="Hou Q."/>
            <person name="Liu K."/>
            <person name="Wang C."/>
            <person name="Yao L."/>
        </authorList>
    </citation>
    <scope>NUCLEOTIDE SEQUENCE [LARGE SCALE GENOMIC DNA]</scope>
    <source>
        <strain evidence="1 2">MDJK44</strain>
    </source>
</reference>
<organism evidence="1 2">
    <name type="scientific">Streptomyces alboflavus</name>
    <dbReference type="NCBI Taxonomy" id="67267"/>
    <lineage>
        <taxon>Bacteria</taxon>
        <taxon>Bacillati</taxon>
        <taxon>Actinomycetota</taxon>
        <taxon>Actinomycetes</taxon>
        <taxon>Kitasatosporales</taxon>
        <taxon>Streptomycetaceae</taxon>
        <taxon>Streptomyces</taxon>
    </lineage>
</organism>
<evidence type="ECO:0000313" key="1">
    <source>
        <dbReference type="EMBL" id="ARX81210.1"/>
    </source>
</evidence>
<name>A0A1Z1W485_9ACTN</name>